<proteinExistence type="predicted"/>
<geneLocation type="plasmid" evidence="3 5">
    <name>pRho-VOC14-L</name>
</geneLocation>
<evidence type="ECO:0000313" key="3">
    <source>
        <dbReference type="EMBL" id="WLF52087.1"/>
    </source>
</evidence>
<sequence length="123" mass="13031">MAIIAELSRTVTENDTAAAFGDPFPKAASTPFVLGLAEVACHNAVADGLAEGEITVGTFATIEHRLPSPIGAILTARAELTDRDGRRLRFTVNVYDGDEICASVEHHRTVADADKISARLAAR</sequence>
<keyword evidence="3" id="KW-0614">Plasmid</keyword>
<reference evidence="3" key="2">
    <citation type="submission" date="2023-07" db="EMBL/GenBank/DDBJ databases">
        <title>Genomic analysis of Rhodococcus opacus VOC-14 with glycol ethers degradation activity.</title>
        <authorList>
            <person name="Narkevich D.A."/>
            <person name="Hlushen A.M."/>
            <person name="Akhremchuk A.E."/>
            <person name="Sikolenko M.A."/>
            <person name="Valentovich L.N."/>
        </authorList>
    </citation>
    <scope>NUCLEOTIDE SEQUENCE</scope>
    <source>
        <strain evidence="3">VOC-14</strain>
        <plasmid evidence="3">pRho-VOC14-L</plasmid>
    </source>
</reference>
<dbReference type="AlphaFoldDB" id="A0AAX3YV31"/>
<dbReference type="RefSeq" id="WP_269591480.1">
    <property type="nucleotide sequence ID" value="NZ_CP130956.1"/>
</dbReference>
<dbReference type="InterPro" id="IPR054485">
    <property type="entry name" value="FlK-like_dom"/>
</dbReference>
<dbReference type="SUPFAM" id="SSF54637">
    <property type="entry name" value="Thioesterase/thiol ester dehydrase-isomerase"/>
    <property type="match status" value="1"/>
</dbReference>
<evidence type="ECO:0000259" key="1">
    <source>
        <dbReference type="Pfam" id="PF22636"/>
    </source>
</evidence>
<name>A0AAX3YV31_RHOOP</name>
<evidence type="ECO:0000313" key="5">
    <source>
        <dbReference type="Proteomes" id="UP001231166"/>
    </source>
</evidence>
<evidence type="ECO:0000313" key="2">
    <source>
        <dbReference type="EMBL" id="MCZ4585957.1"/>
    </source>
</evidence>
<feature type="domain" description="Fluoroacetyl-CoA-specific thioesterase-like" evidence="1">
    <location>
        <begin position="11"/>
        <end position="112"/>
    </location>
</feature>
<gene>
    <name evidence="2" type="ORF">O4328_20010</name>
    <name evidence="3" type="ORF">Q5707_42385</name>
</gene>
<dbReference type="EMBL" id="JAPWIS010000010">
    <property type="protein sequence ID" value="MCZ4585957.1"/>
    <property type="molecule type" value="Genomic_DNA"/>
</dbReference>
<accession>A0AAX3YV31</accession>
<evidence type="ECO:0000313" key="4">
    <source>
        <dbReference type="Proteomes" id="UP001066327"/>
    </source>
</evidence>
<dbReference type="Pfam" id="PF22636">
    <property type="entry name" value="FlK"/>
    <property type="match status" value="1"/>
</dbReference>
<dbReference type="Gene3D" id="3.10.129.10">
    <property type="entry name" value="Hotdog Thioesterase"/>
    <property type="match status" value="1"/>
</dbReference>
<dbReference type="Proteomes" id="UP001066327">
    <property type="component" value="Unassembled WGS sequence"/>
</dbReference>
<dbReference type="PANTHER" id="PTHR36934">
    <property type="entry name" value="BLR0278 PROTEIN"/>
    <property type="match status" value="1"/>
</dbReference>
<reference evidence="2" key="1">
    <citation type="submission" date="2022-12" db="EMBL/GenBank/DDBJ databases">
        <authorList>
            <person name="Krivoruchko A.V."/>
            <person name="Elkin A."/>
        </authorList>
    </citation>
    <scope>NUCLEOTIDE SEQUENCE</scope>
    <source>
        <strain evidence="2">IEGM 249</strain>
    </source>
</reference>
<dbReference type="PANTHER" id="PTHR36934:SF1">
    <property type="entry name" value="THIOESTERASE DOMAIN-CONTAINING PROTEIN"/>
    <property type="match status" value="1"/>
</dbReference>
<protein>
    <submittedName>
        <fullName evidence="3">Thioesterase</fullName>
    </submittedName>
</protein>
<keyword evidence="4" id="KW-1185">Reference proteome</keyword>
<dbReference type="InterPro" id="IPR029069">
    <property type="entry name" value="HotDog_dom_sf"/>
</dbReference>
<dbReference type="InterPro" id="IPR025540">
    <property type="entry name" value="FlK"/>
</dbReference>
<dbReference type="Proteomes" id="UP001231166">
    <property type="component" value="Plasmid pRho-VOC14-L"/>
</dbReference>
<organism evidence="3 5">
    <name type="scientific">Rhodococcus opacus</name>
    <name type="common">Nocardia opaca</name>
    <dbReference type="NCBI Taxonomy" id="37919"/>
    <lineage>
        <taxon>Bacteria</taxon>
        <taxon>Bacillati</taxon>
        <taxon>Actinomycetota</taxon>
        <taxon>Actinomycetes</taxon>
        <taxon>Mycobacteriales</taxon>
        <taxon>Nocardiaceae</taxon>
        <taxon>Rhodococcus</taxon>
    </lineage>
</organism>
<dbReference type="EMBL" id="CP130956">
    <property type="protein sequence ID" value="WLF52087.1"/>
    <property type="molecule type" value="Genomic_DNA"/>
</dbReference>